<evidence type="ECO:0000313" key="3">
    <source>
        <dbReference type="Proteomes" id="UP000827549"/>
    </source>
</evidence>
<feature type="compositionally biased region" description="Low complexity" evidence="1">
    <location>
        <begin position="191"/>
        <end position="203"/>
    </location>
</feature>
<keyword evidence="3" id="KW-1185">Reference proteome</keyword>
<dbReference type="EMBL" id="CP086714">
    <property type="protein sequence ID" value="WOO76574.1"/>
    <property type="molecule type" value="Genomic_DNA"/>
</dbReference>
<feature type="compositionally biased region" description="Acidic residues" evidence="1">
    <location>
        <begin position="136"/>
        <end position="153"/>
    </location>
</feature>
<reference evidence="2" key="1">
    <citation type="submission" date="2023-10" db="EMBL/GenBank/DDBJ databases">
        <authorList>
            <person name="Noh H."/>
        </authorList>
    </citation>
    <scope>NUCLEOTIDE SEQUENCE</scope>
    <source>
        <strain evidence="2">DUCC4014</strain>
    </source>
</reference>
<protein>
    <submittedName>
        <fullName evidence="2">Uncharacterized protein</fullName>
    </submittedName>
</protein>
<evidence type="ECO:0000256" key="1">
    <source>
        <dbReference type="SAM" id="MobiDB-lite"/>
    </source>
</evidence>
<dbReference type="RefSeq" id="XP_062622606.1">
    <property type="nucleotide sequence ID" value="XM_062766623.1"/>
</dbReference>
<evidence type="ECO:0000313" key="2">
    <source>
        <dbReference type="EMBL" id="WOO76574.1"/>
    </source>
</evidence>
<dbReference type="AlphaFoldDB" id="A0AAF1BI12"/>
<feature type="compositionally biased region" description="Basic and acidic residues" evidence="1">
    <location>
        <begin position="154"/>
        <end position="165"/>
    </location>
</feature>
<organism evidence="2 3">
    <name type="scientific">Vanrija pseudolonga</name>
    <dbReference type="NCBI Taxonomy" id="143232"/>
    <lineage>
        <taxon>Eukaryota</taxon>
        <taxon>Fungi</taxon>
        <taxon>Dikarya</taxon>
        <taxon>Basidiomycota</taxon>
        <taxon>Agaricomycotina</taxon>
        <taxon>Tremellomycetes</taxon>
        <taxon>Trichosporonales</taxon>
        <taxon>Trichosporonaceae</taxon>
        <taxon>Vanrija</taxon>
    </lineage>
</organism>
<proteinExistence type="predicted"/>
<gene>
    <name evidence="2" type="ORF">LOC62_01G000202</name>
</gene>
<feature type="region of interest" description="Disordered" evidence="1">
    <location>
        <begin position="121"/>
        <end position="203"/>
    </location>
</feature>
<name>A0AAF1BI12_9TREE</name>
<accession>A0AAF1BI12</accession>
<dbReference type="GeneID" id="87803461"/>
<sequence length="203" mass="22096">MPKRKDNAPKTRGAYNQTVWTQATTGLKRGFKHMRHVPGDFVQLGGEFVLVPGYKAEFTHRMSTPANHMEFIDVLRHAGIPDQAFEAAAKAAIMPARIPSMASTTASMGASTLDRALEQIEAERDEDSRTSCAMPDLDDDDESDAETETEENEHELNRRFEEAMAHEQALAAKQARMGAGAPRSPPPQPAAPAARASQVGLAL</sequence>
<dbReference type="Proteomes" id="UP000827549">
    <property type="component" value="Chromosome 1"/>
</dbReference>